<dbReference type="EMBL" id="CP016268">
    <property type="protein sequence ID" value="ANO51710.1"/>
    <property type="molecule type" value="Genomic_DNA"/>
</dbReference>
<gene>
    <name evidence="2" type="ORF">BA177_11305</name>
</gene>
<evidence type="ECO:0000313" key="2">
    <source>
        <dbReference type="EMBL" id="ANO51710.1"/>
    </source>
</evidence>
<feature type="chain" id="PRO_5008260197" evidence="1">
    <location>
        <begin position="21"/>
        <end position="112"/>
    </location>
</feature>
<dbReference type="AlphaFoldDB" id="A0A193LGN8"/>
<organism evidence="2 3">
    <name type="scientific">Woeseia oceani</name>
    <dbReference type="NCBI Taxonomy" id="1548547"/>
    <lineage>
        <taxon>Bacteria</taxon>
        <taxon>Pseudomonadati</taxon>
        <taxon>Pseudomonadota</taxon>
        <taxon>Gammaproteobacteria</taxon>
        <taxon>Woeseiales</taxon>
        <taxon>Woeseiaceae</taxon>
        <taxon>Woeseia</taxon>
    </lineage>
</organism>
<dbReference type="Proteomes" id="UP000092695">
    <property type="component" value="Chromosome"/>
</dbReference>
<keyword evidence="1" id="KW-0732">Signal</keyword>
<feature type="signal peptide" evidence="1">
    <location>
        <begin position="1"/>
        <end position="20"/>
    </location>
</feature>
<keyword evidence="3" id="KW-1185">Reference proteome</keyword>
<accession>A0A193LGN8</accession>
<reference evidence="2 3" key="1">
    <citation type="submission" date="2016-06" db="EMBL/GenBank/DDBJ databases">
        <title>Complete genome sequence of a deep-branching marine Gamma Proteobacterium Woeseia oceani type strain XK5.</title>
        <authorList>
            <person name="Mu D."/>
            <person name="Du Z."/>
        </authorList>
    </citation>
    <scope>NUCLEOTIDE SEQUENCE [LARGE SCALE GENOMIC DNA]</scope>
    <source>
        <strain evidence="2 3">XK5</strain>
    </source>
</reference>
<name>A0A193LGN8_9GAMM</name>
<protein>
    <submittedName>
        <fullName evidence="2">Uncharacterized protein</fullName>
    </submittedName>
</protein>
<dbReference type="RefSeq" id="WP_068616304.1">
    <property type="nucleotide sequence ID" value="NZ_CP016268.1"/>
</dbReference>
<dbReference type="STRING" id="1548547.BA177_11305"/>
<dbReference type="KEGG" id="woc:BA177_11305"/>
<evidence type="ECO:0000256" key="1">
    <source>
        <dbReference type="SAM" id="SignalP"/>
    </source>
</evidence>
<proteinExistence type="predicted"/>
<sequence length="112" mass="12592">MFKNIAAIVFLSALCTVASADFRTVSRAYEATLDGFRLPVTENGTLGFRACETCDRQSLRVTNTTRYIVNDRVVDLKEFRSEVLQIRDRKFQAVIVEHDLEADVVTSVSVNS</sequence>
<evidence type="ECO:0000313" key="3">
    <source>
        <dbReference type="Proteomes" id="UP000092695"/>
    </source>
</evidence>